<dbReference type="EMBL" id="JAANQT010001278">
    <property type="protein sequence ID" value="KAG1305804.1"/>
    <property type="molecule type" value="Genomic_DNA"/>
</dbReference>
<evidence type="ECO:0000313" key="2">
    <source>
        <dbReference type="Proteomes" id="UP000716291"/>
    </source>
</evidence>
<accession>A0A9P6X5L7</accession>
<reference evidence="1" key="1">
    <citation type="journal article" date="2020" name="Microb. Genom.">
        <title>Genetic diversity of clinical and environmental Mucorales isolates obtained from an investigation of mucormycosis cases among solid organ transplant recipients.</title>
        <authorList>
            <person name="Nguyen M.H."/>
            <person name="Kaul D."/>
            <person name="Muto C."/>
            <person name="Cheng S.J."/>
            <person name="Richter R.A."/>
            <person name="Bruno V.M."/>
            <person name="Liu G."/>
            <person name="Beyhan S."/>
            <person name="Sundermann A.J."/>
            <person name="Mounaud S."/>
            <person name="Pasculle A.W."/>
            <person name="Nierman W.C."/>
            <person name="Driscoll E."/>
            <person name="Cumbie R."/>
            <person name="Clancy C.J."/>
            <person name="Dupont C.L."/>
        </authorList>
    </citation>
    <scope>NUCLEOTIDE SEQUENCE</scope>
    <source>
        <strain evidence="1">GL11</strain>
    </source>
</reference>
<protein>
    <submittedName>
        <fullName evidence="1">Uncharacterized protein</fullName>
    </submittedName>
</protein>
<sequence length="712" mass="80252">MAENNERTFTQSEVEALFKEFERRLTIKDELKSNETPLPVEIVTELENLSSSQHETNFKKFKRESHRYILDEWTTPEKINKSIYPELKGHIVETSYVVNHVYKLTENTRFQAKTTTEIFKQLNFLTTGTLGEEAMQSIILRCREQSRQLAIFGFVQAKKQEREAKETALKAFRLPNSLKYMESAEEDDQRSNNAFRYHPEDFKTLRKTQHSSRKLVDTSSAVQHESNDLSVTSNLQRVLSPGSQYKRFEDSGLVDVYNFMTMSTKALEDRVSELATVFIESVIDFGAIKIYMTSADFFLHNHMTIDDCANERTINDMYDLPTATVKENTYMNSATYYELSIHWGFVEILFTDGFYVVNQSPDLLLLGSSLKCWRHGELTSSNIHVLDNAVSRSSLPLLHAVAKLHTGALIVDKEIVFAMVTEAYGRSKAIDAHSESNQKSLPTPSNCVYGCLSVGMHEGSDGNGIKRKLKIGSSTMNILVTMSVLLRSEKTLQVGPETSASISAINPLTARIFYCDEEVERFLAVMNDPFTFTAPKTVLSLRQLTSGFGDSSTFLTARAAHDEFATDFRMPATVFSLCNLPHNQGYGASANSTGKLASRFLQSLALSIIFDKPTIDFKSALNAYNTAYAIKQLQDNDKTKRKSSKSWDVLSTFVEHLENVLKNHQDLSPCAIGTALDFGSLASITGQSLFSCAQRIKHDVLNHLKEKYSHID</sequence>
<evidence type="ECO:0000313" key="1">
    <source>
        <dbReference type="EMBL" id="KAG1305804.1"/>
    </source>
</evidence>
<organism evidence="1 2">
    <name type="scientific">Rhizopus oryzae</name>
    <name type="common">Mucormycosis agent</name>
    <name type="synonym">Rhizopus arrhizus var. delemar</name>
    <dbReference type="NCBI Taxonomy" id="64495"/>
    <lineage>
        <taxon>Eukaryota</taxon>
        <taxon>Fungi</taxon>
        <taxon>Fungi incertae sedis</taxon>
        <taxon>Mucoromycota</taxon>
        <taxon>Mucoromycotina</taxon>
        <taxon>Mucoromycetes</taxon>
        <taxon>Mucorales</taxon>
        <taxon>Mucorineae</taxon>
        <taxon>Rhizopodaceae</taxon>
        <taxon>Rhizopus</taxon>
    </lineage>
</organism>
<dbReference type="AlphaFoldDB" id="A0A9P6X5L7"/>
<proteinExistence type="predicted"/>
<name>A0A9P6X5L7_RHIOR</name>
<dbReference type="OrthoDB" id="2283086at2759"/>
<comment type="caution">
    <text evidence="1">The sequence shown here is derived from an EMBL/GenBank/DDBJ whole genome shotgun (WGS) entry which is preliminary data.</text>
</comment>
<dbReference type="Proteomes" id="UP000716291">
    <property type="component" value="Unassembled WGS sequence"/>
</dbReference>
<gene>
    <name evidence="1" type="ORF">G6F64_008089</name>
</gene>
<keyword evidence="2" id="KW-1185">Reference proteome</keyword>